<name>A0A193LLQ3_9GAMM</name>
<dbReference type="AlphaFoldDB" id="A0A193LLQ3"/>
<keyword evidence="2" id="KW-1185">Reference proteome</keyword>
<sequence>MDFNAWSVPLPAAMHTASGKPRRIGVELEMIGLSVSEVSRMVASHLNGKVREDTPYEHFITGDDAGEWGVELDYAYLKELGREQPADVEMLAVLNEVAEGVLRAGAEAIVPVEIVSPPLPIQRLADIQALIARLRSAGAKGSGAGVTYAFGMQFNPELPDLEAATISGYLKAFFCLYDWLAARSKVDLTRRLTGFSAAFPESYVRKVVDPEYWPDQAQLIDDYLSDNPSRNRALDMLPLFMHLDEKRLRAVVDDPRVKPRPTLHYRLPNCEIHRKDWGIHLAWGDWLVVESLAADRDRLNNLCSAYAAWLDKPLSRLFDNWADEVAAMPGVSSGT</sequence>
<dbReference type="KEGG" id="woc:BA177_16900"/>
<dbReference type="STRING" id="1548547.BA177_16900"/>
<evidence type="ECO:0000313" key="2">
    <source>
        <dbReference type="Proteomes" id="UP000092695"/>
    </source>
</evidence>
<dbReference type="EMBL" id="CP016268">
    <property type="protein sequence ID" value="ANO53348.1"/>
    <property type="molecule type" value="Genomic_DNA"/>
</dbReference>
<reference evidence="1 2" key="1">
    <citation type="submission" date="2016-06" db="EMBL/GenBank/DDBJ databases">
        <title>Complete genome sequence of a deep-branching marine Gamma Proteobacterium Woeseia oceani type strain XK5.</title>
        <authorList>
            <person name="Mu D."/>
            <person name="Du Z."/>
        </authorList>
    </citation>
    <scope>NUCLEOTIDE SEQUENCE [LARGE SCALE GENOMIC DNA]</scope>
    <source>
        <strain evidence="1 2">XK5</strain>
    </source>
</reference>
<dbReference type="Proteomes" id="UP000092695">
    <property type="component" value="Chromosome"/>
</dbReference>
<accession>A0A193LLQ3</accession>
<dbReference type="Pfam" id="PF12224">
    <property type="entry name" value="Amidoligase_2"/>
    <property type="match status" value="1"/>
</dbReference>
<protein>
    <submittedName>
        <fullName evidence="1">Alpha-L-fucosidase</fullName>
    </submittedName>
</protein>
<dbReference type="InterPro" id="IPR022025">
    <property type="entry name" value="Amidoligase_2"/>
</dbReference>
<gene>
    <name evidence="1" type="ORF">BA177_16900</name>
</gene>
<dbReference type="OrthoDB" id="5597599at2"/>
<proteinExistence type="predicted"/>
<evidence type="ECO:0000313" key="1">
    <source>
        <dbReference type="EMBL" id="ANO53348.1"/>
    </source>
</evidence>
<organism evidence="1 2">
    <name type="scientific">Woeseia oceani</name>
    <dbReference type="NCBI Taxonomy" id="1548547"/>
    <lineage>
        <taxon>Bacteria</taxon>
        <taxon>Pseudomonadati</taxon>
        <taxon>Pseudomonadota</taxon>
        <taxon>Gammaproteobacteria</taxon>
        <taxon>Woeseiales</taxon>
        <taxon>Woeseiaceae</taxon>
        <taxon>Woeseia</taxon>
    </lineage>
</organism>